<reference evidence="1 2" key="1">
    <citation type="submission" date="2016-10" db="EMBL/GenBank/DDBJ databases">
        <title>Genome sequence of a sulfur-reducing bacterium Desulfurobacterium indicum K6013.</title>
        <authorList>
            <person name="Cao J."/>
            <person name="Shao Z."/>
            <person name="Alain K."/>
            <person name="Jebbar M."/>
        </authorList>
    </citation>
    <scope>NUCLEOTIDE SEQUENCE [LARGE SCALE GENOMIC DNA]</scope>
    <source>
        <strain evidence="1 2">K6013</strain>
    </source>
</reference>
<dbReference type="EMBL" id="MOEN01000023">
    <property type="protein sequence ID" value="OMH40238.1"/>
    <property type="molecule type" value="Genomic_DNA"/>
</dbReference>
<gene>
    <name evidence="1" type="ORF">BLW93_06430</name>
</gene>
<accession>A0A1R1MK97</accession>
<name>A0A1R1MK97_9BACT</name>
<protein>
    <submittedName>
        <fullName evidence="1">Uncharacterized protein</fullName>
    </submittedName>
</protein>
<dbReference type="Proteomes" id="UP000187408">
    <property type="component" value="Unassembled WGS sequence"/>
</dbReference>
<dbReference type="RefSeq" id="WP_076713276.1">
    <property type="nucleotide sequence ID" value="NZ_MOEN01000023.1"/>
</dbReference>
<keyword evidence="2" id="KW-1185">Reference proteome</keyword>
<comment type="caution">
    <text evidence="1">The sequence shown here is derived from an EMBL/GenBank/DDBJ whole genome shotgun (WGS) entry which is preliminary data.</text>
</comment>
<dbReference type="SUPFAM" id="SSF143631">
    <property type="entry name" value="ApbE-like"/>
    <property type="match status" value="1"/>
</dbReference>
<organism evidence="1 2">
    <name type="scientific">Desulfurobacterium indicum</name>
    <dbReference type="NCBI Taxonomy" id="1914305"/>
    <lineage>
        <taxon>Bacteria</taxon>
        <taxon>Pseudomonadati</taxon>
        <taxon>Aquificota</taxon>
        <taxon>Aquificia</taxon>
        <taxon>Desulfurobacteriales</taxon>
        <taxon>Desulfurobacteriaceae</taxon>
        <taxon>Desulfurobacterium</taxon>
    </lineage>
</organism>
<dbReference type="STRING" id="1914305.BLW93_06430"/>
<evidence type="ECO:0000313" key="2">
    <source>
        <dbReference type="Proteomes" id="UP000187408"/>
    </source>
</evidence>
<dbReference type="OrthoDB" id="9787842at2"/>
<dbReference type="InterPro" id="IPR003374">
    <property type="entry name" value="ApbE-like_sf"/>
</dbReference>
<sequence length="250" mass="27878">MKKTRPEKRFYRRFVANKGISFEIGVGESDLWIYLPEIFAVPENLKKKLLDYLILLRRQIESYIEQNPDFYSSLVPISVDYVLLPEIIKKMLIASSKVGVGPMAGVAGAINYFMGKKLEELGFNQYVIENGGDVLISSNRERVLKLYTGNSRIDETIGLKILPGKWGVCSSSSKIGHSLSFGNTLIATVIAEDVVVSDCAATFMANSRTVEMFKKNAKELVRKQIVSGVFGFIENKVVIVGKVDLVKIKV</sequence>
<evidence type="ECO:0000313" key="1">
    <source>
        <dbReference type="EMBL" id="OMH40238.1"/>
    </source>
</evidence>
<dbReference type="AlphaFoldDB" id="A0A1R1MK97"/>
<dbReference type="Gene3D" id="3.10.520.10">
    <property type="entry name" value="ApbE-like domains"/>
    <property type="match status" value="1"/>
</dbReference>
<proteinExistence type="predicted"/>